<keyword evidence="2 5" id="KW-0645">Protease</keyword>
<dbReference type="GO" id="GO:0004175">
    <property type="term" value="F:endopeptidase activity"/>
    <property type="evidence" value="ECO:0007669"/>
    <property type="project" value="TreeGrafter"/>
</dbReference>
<organism evidence="8 9">
    <name type="scientific">Anaerobacterium chartisolvens</name>
    <dbReference type="NCBI Taxonomy" id="1297424"/>
    <lineage>
        <taxon>Bacteria</taxon>
        <taxon>Bacillati</taxon>
        <taxon>Bacillota</taxon>
        <taxon>Clostridia</taxon>
        <taxon>Eubacteriales</taxon>
        <taxon>Oscillospiraceae</taxon>
        <taxon>Anaerobacterium</taxon>
    </lineage>
</organism>
<dbReference type="PANTHER" id="PTHR32060:SF30">
    <property type="entry name" value="CARBOXY-TERMINAL PROCESSING PROTEASE CTPA"/>
    <property type="match status" value="1"/>
</dbReference>
<evidence type="ECO:0000256" key="6">
    <source>
        <dbReference type="SAM" id="Phobius"/>
    </source>
</evidence>
<evidence type="ECO:0000313" key="8">
    <source>
        <dbReference type="EMBL" id="RCX18330.1"/>
    </source>
</evidence>
<dbReference type="InterPro" id="IPR001478">
    <property type="entry name" value="PDZ"/>
</dbReference>
<dbReference type="GO" id="GO:0007165">
    <property type="term" value="P:signal transduction"/>
    <property type="evidence" value="ECO:0007669"/>
    <property type="project" value="TreeGrafter"/>
</dbReference>
<dbReference type="SMART" id="SM00245">
    <property type="entry name" value="TSPc"/>
    <property type="match status" value="1"/>
</dbReference>
<dbReference type="GO" id="GO:0008236">
    <property type="term" value="F:serine-type peptidase activity"/>
    <property type="evidence" value="ECO:0007669"/>
    <property type="project" value="UniProtKB-KW"/>
</dbReference>
<evidence type="ECO:0000256" key="2">
    <source>
        <dbReference type="ARBA" id="ARBA00022670"/>
    </source>
</evidence>
<evidence type="ECO:0000259" key="7">
    <source>
        <dbReference type="PROSITE" id="PS50106"/>
    </source>
</evidence>
<keyword evidence="4 5" id="KW-0720">Serine protease</keyword>
<dbReference type="InterPro" id="IPR029045">
    <property type="entry name" value="ClpP/crotonase-like_dom_sf"/>
</dbReference>
<dbReference type="InterPro" id="IPR055210">
    <property type="entry name" value="CtpA/B_N"/>
</dbReference>
<dbReference type="AlphaFoldDB" id="A0A369B9X7"/>
<dbReference type="Gene3D" id="3.90.226.10">
    <property type="entry name" value="2-enoyl-CoA Hydratase, Chain A, domain 1"/>
    <property type="match status" value="1"/>
</dbReference>
<dbReference type="FunFam" id="2.30.42.10:FF:000063">
    <property type="entry name" value="Peptidase, S41 family"/>
    <property type="match status" value="1"/>
</dbReference>
<dbReference type="CDD" id="cd06782">
    <property type="entry name" value="cpPDZ_CPP-like"/>
    <property type="match status" value="1"/>
</dbReference>
<dbReference type="SMART" id="SM00228">
    <property type="entry name" value="PDZ"/>
    <property type="match status" value="1"/>
</dbReference>
<dbReference type="Gene3D" id="3.30.750.44">
    <property type="match status" value="1"/>
</dbReference>
<keyword evidence="9" id="KW-1185">Reference proteome</keyword>
<dbReference type="NCBIfam" id="TIGR00225">
    <property type="entry name" value="prc"/>
    <property type="match status" value="1"/>
</dbReference>
<dbReference type="GO" id="GO:0030288">
    <property type="term" value="C:outer membrane-bounded periplasmic space"/>
    <property type="evidence" value="ECO:0007669"/>
    <property type="project" value="TreeGrafter"/>
</dbReference>
<evidence type="ECO:0000256" key="1">
    <source>
        <dbReference type="ARBA" id="ARBA00009179"/>
    </source>
</evidence>
<dbReference type="Pfam" id="PF03572">
    <property type="entry name" value="Peptidase_S41"/>
    <property type="match status" value="1"/>
</dbReference>
<dbReference type="CDD" id="cd07560">
    <property type="entry name" value="Peptidase_S41_CPP"/>
    <property type="match status" value="1"/>
</dbReference>
<feature type="transmembrane region" description="Helical" evidence="6">
    <location>
        <begin position="12"/>
        <end position="34"/>
    </location>
</feature>
<keyword evidence="3 5" id="KW-0378">Hydrolase</keyword>
<dbReference type="Gene3D" id="2.30.42.10">
    <property type="match status" value="1"/>
</dbReference>
<feature type="domain" description="PDZ" evidence="7">
    <location>
        <begin position="110"/>
        <end position="170"/>
    </location>
</feature>
<keyword evidence="6" id="KW-1133">Transmembrane helix</keyword>
<dbReference type="OrthoDB" id="9812068at2"/>
<sequence>MYKNNKDLTNKVLLVAATAVISFGISVLVFAGWLRVNPPGITFDNKSVSKTAVSKFNSVREILKSQYYENVDDNTLIEGAISGMAGAMGDRYTSYFSKDKWQMFQQDLTGSFVGIGVMVHTASDGLLTVMEVFEGSPAKAAGVLPGDKVVKVDGKDVSDEEEDTIIKMIKGKEGTEVQLAVLRPSESNLIELHITRRRIKEENINSRMLSDNIGYIRIIKFDSEIARYFKDNIDSLTQKGMRGLVIDVRDNPGGYYNQVVSIADMLLPKCTIVYTEDKDQKKEYKYSDAKQLNMPVIVLVNGNSASASEILAGAIKDNKRGTLVGTRTYGKGLVQASFNLEDGSGLKVTVQRYFTPSGVCIQGKGIDPDIEVLQDEKYRSTPVSNIPQEDDLQLSKALELAESELRR</sequence>
<dbReference type="Pfam" id="PF22694">
    <property type="entry name" value="CtpB_N-like"/>
    <property type="match status" value="1"/>
</dbReference>
<dbReference type="EMBL" id="QPJT01000005">
    <property type="protein sequence ID" value="RCX18330.1"/>
    <property type="molecule type" value="Genomic_DNA"/>
</dbReference>
<keyword evidence="6" id="KW-0472">Membrane</keyword>
<dbReference type="InterPro" id="IPR036034">
    <property type="entry name" value="PDZ_sf"/>
</dbReference>
<keyword evidence="6" id="KW-0812">Transmembrane</keyword>
<dbReference type="Proteomes" id="UP000253034">
    <property type="component" value="Unassembled WGS sequence"/>
</dbReference>
<evidence type="ECO:0000256" key="4">
    <source>
        <dbReference type="ARBA" id="ARBA00022825"/>
    </source>
</evidence>
<dbReference type="SUPFAM" id="SSF52096">
    <property type="entry name" value="ClpP/crotonase"/>
    <property type="match status" value="1"/>
</dbReference>
<dbReference type="SUPFAM" id="SSF50156">
    <property type="entry name" value="PDZ domain-like"/>
    <property type="match status" value="1"/>
</dbReference>
<comment type="caution">
    <text evidence="8">The sequence shown here is derived from an EMBL/GenBank/DDBJ whole genome shotgun (WGS) entry which is preliminary data.</text>
</comment>
<gene>
    <name evidence="8" type="ORF">DFR58_10589</name>
</gene>
<dbReference type="PANTHER" id="PTHR32060">
    <property type="entry name" value="TAIL-SPECIFIC PROTEASE"/>
    <property type="match status" value="1"/>
</dbReference>
<protein>
    <submittedName>
        <fullName evidence="8">Carboxyl-terminal processing protease</fullName>
    </submittedName>
</protein>
<evidence type="ECO:0000313" key="9">
    <source>
        <dbReference type="Proteomes" id="UP000253034"/>
    </source>
</evidence>
<name>A0A369B9X7_9FIRM</name>
<dbReference type="Pfam" id="PF13180">
    <property type="entry name" value="PDZ_2"/>
    <property type="match status" value="1"/>
</dbReference>
<comment type="similarity">
    <text evidence="1 5">Belongs to the peptidase S41A family.</text>
</comment>
<dbReference type="GO" id="GO:0006508">
    <property type="term" value="P:proteolysis"/>
    <property type="evidence" value="ECO:0007669"/>
    <property type="project" value="UniProtKB-KW"/>
</dbReference>
<dbReference type="InterPro" id="IPR005151">
    <property type="entry name" value="Tail-specific_protease"/>
</dbReference>
<accession>A0A369B9X7</accession>
<dbReference type="PROSITE" id="PS50106">
    <property type="entry name" value="PDZ"/>
    <property type="match status" value="1"/>
</dbReference>
<evidence type="ECO:0000256" key="3">
    <source>
        <dbReference type="ARBA" id="ARBA00022801"/>
    </source>
</evidence>
<reference evidence="8 9" key="1">
    <citation type="submission" date="2018-07" db="EMBL/GenBank/DDBJ databases">
        <title>Genomic Encyclopedia of Type Strains, Phase IV (KMG-IV): sequencing the most valuable type-strain genomes for metagenomic binning, comparative biology and taxonomic classification.</title>
        <authorList>
            <person name="Goeker M."/>
        </authorList>
    </citation>
    <scope>NUCLEOTIDE SEQUENCE [LARGE SCALE GENOMIC DNA]</scope>
    <source>
        <strain evidence="8 9">DSM 27016</strain>
    </source>
</reference>
<dbReference type="InterPro" id="IPR004447">
    <property type="entry name" value="Peptidase_S41A"/>
</dbReference>
<evidence type="ECO:0000256" key="5">
    <source>
        <dbReference type="RuleBase" id="RU004404"/>
    </source>
</evidence>
<proteinExistence type="inferred from homology"/>